<dbReference type="EMBL" id="JAULSW010000007">
    <property type="protein sequence ID" value="KAK3374789.1"/>
    <property type="molecule type" value="Genomic_DNA"/>
</dbReference>
<dbReference type="PANTHER" id="PTHR41677:SF1">
    <property type="entry name" value="FE2OG DIOXYGENASE DOMAIN-CONTAINING PROTEIN"/>
    <property type="match status" value="1"/>
</dbReference>
<dbReference type="Proteomes" id="UP001285441">
    <property type="component" value="Unassembled WGS sequence"/>
</dbReference>
<comment type="caution">
    <text evidence="1">The sequence shown here is derived from an EMBL/GenBank/DDBJ whole genome shotgun (WGS) entry which is preliminary data.</text>
</comment>
<sequence length="359" mass="40004">MATADVIFPSAAASTTWAPFEAKPMPQRDDGNFDPKKHLNFVPPSTVHTMADIGLPEAIGVAPLAVSEPFPLFTKDAVMRMREEVLSKDVTSNCVYSSNLAQAYLRGYADKYAPFVYNAWKSPETLNVISQVAGIDLSLQCDFEIGHINLSFKTEEQKNHEMQEYRHDCSQTKTNNNKINTPDDDAPIVGWHTDSYPFVCVVMLSDCTEMIGGETALRTGSGSVLKIRSPQMGHAIVLQGRYITHAALRSLNAVERITMVTSFRPRNPHARDDTVLTTVRPISHLPDLYYQFATYRLEMLAARVASQLKELADARAAGRTVATREIKRFLEEQERFVAHTNAEMVDEDEVVVGVLPQVV</sequence>
<name>A0AAE0N9V5_9PEZI</name>
<reference evidence="1" key="2">
    <citation type="submission" date="2023-06" db="EMBL/GenBank/DDBJ databases">
        <authorList>
            <consortium name="Lawrence Berkeley National Laboratory"/>
            <person name="Haridas S."/>
            <person name="Hensen N."/>
            <person name="Bonometti L."/>
            <person name="Westerberg I."/>
            <person name="Brannstrom I.O."/>
            <person name="Guillou S."/>
            <person name="Cros-Aarteil S."/>
            <person name="Calhoun S."/>
            <person name="Kuo A."/>
            <person name="Mondo S."/>
            <person name="Pangilinan J."/>
            <person name="Riley R."/>
            <person name="LaButti K."/>
            <person name="Andreopoulos B."/>
            <person name="Lipzen A."/>
            <person name="Chen C."/>
            <person name="Yanf M."/>
            <person name="Daum C."/>
            <person name="Ng V."/>
            <person name="Clum A."/>
            <person name="Steindorff A."/>
            <person name="Ohm R."/>
            <person name="Martin F."/>
            <person name="Silar P."/>
            <person name="Natvig D."/>
            <person name="Lalanne C."/>
            <person name="Gautier V."/>
            <person name="Ament-velasquez S.L."/>
            <person name="Kruys A."/>
            <person name="Hutchinson M.I."/>
            <person name="Powell A.J."/>
            <person name="Barry K."/>
            <person name="Miller A.N."/>
            <person name="Grigoriev I.V."/>
            <person name="Debuchy R."/>
            <person name="Gladieux P."/>
            <person name="Thoren M.H."/>
            <person name="Johannesson H."/>
        </authorList>
    </citation>
    <scope>NUCLEOTIDE SEQUENCE</scope>
    <source>
        <strain evidence="1">CBS 232.78</strain>
    </source>
</reference>
<accession>A0AAE0N9V5</accession>
<evidence type="ECO:0000313" key="2">
    <source>
        <dbReference type="Proteomes" id="UP001285441"/>
    </source>
</evidence>
<evidence type="ECO:0000313" key="1">
    <source>
        <dbReference type="EMBL" id="KAK3374789.1"/>
    </source>
</evidence>
<evidence type="ECO:0008006" key="3">
    <source>
        <dbReference type="Google" id="ProtNLM"/>
    </source>
</evidence>
<dbReference type="PANTHER" id="PTHR41677">
    <property type="entry name" value="YALI0B19030P"/>
    <property type="match status" value="1"/>
</dbReference>
<gene>
    <name evidence="1" type="ORF">B0H63DRAFT_480885</name>
</gene>
<keyword evidence="2" id="KW-1185">Reference proteome</keyword>
<reference evidence="1" key="1">
    <citation type="journal article" date="2023" name="Mol. Phylogenet. Evol.">
        <title>Genome-scale phylogeny and comparative genomics of the fungal order Sordariales.</title>
        <authorList>
            <person name="Hensen N."/>
            <person name="Bonometti L."/>
            <person name="Westerberg I."/>
            <person name="Brannstrom I.O."/>
            <person name="Guillou S."/>
            <person name="Cros-Aarteil S."/>
            <person name="Calhoun S."/>
            <person name="Haridas S."/>
            <person name="Kuo A."/>
            <person name="Mondo S."/>
            <person name="Pangilinan J."/>
            <person name="Riley R."/>
            <person name="LaButti K."/>
            <person name="Andreopoulos B."/>
            <person name="Lipzen A."/>
            <person name="Chen C."/>
            <person name="Yan M."/>
            <person name="Daum C."/>
            <person name="Ng V."/>
            <person name="Clum A."/>
            <person name="Steindorff A."/>
            <person name="Ohm R.A."/>
            <person name="Martin F."/>
            <person name="Silar P."/>
            <person name="Natvig D.O."/>
            <person name="Lalanne C."/>
            <person name="Gautier V."/>
            <person name="Ament-Velasquez S.L."/>
            <person name="Kruys A."/>
            <person name="Hutchinson M.I."/>
            <person name="Powell A.J."/>
            <person name="Barry K."/>
            <person name="Miller A.N."/>
            <person name="Grigoriev I.V."/>
            <person name="Debuchy R."/>
            <person name="Gladieux P."/>
            <person name="Hiltunen Thoren M."/>
            <person name="Johannesson H."/>
        </authorList>
    </citation>
    <scope>NUCLEOTIDE SEQUENCE</scope>
    <source>
        <strain evidence="1">CBS 232.78</strain>
    </source>
</reference>
<dbReference type="AlphaFoldDB" id="A0AAE0N9V5"/>
<organism evidence="1 2">
    <name type="scientific">Podospora didyma</name>
    <dbReference type="NCBI Taxonomy" id="330526"/>
    <lineage>
        <taxon>Eukaryota</taxon>
        <taxon>Fungi</taxon>
        <taxon>Dikarya</taxon>
        <taxon>Ascomycota</taxon>
        <taxon>Pezizomycotina</taxon>
        <taxon>Sordariomycetes</taxon>
        <taxon>Sordariomycetidae</taxon>
        <taxon>Sordariales</taxon>
        <taxon>Podosporaceae</taxon>
        <taxon>Podospora</taxon>
    </lineage>
</organism>
<proteinExistence type="predicted"/>
<protein>
    <recommendedName>
        <fullName evidence="3">Fe2OG dioxygenase domain-containing protein</fullName>
    </recommendedName>
</protein>